<feature type="compositionally biased region" description="Low complexity" evidence="1">
    <location>
        <begin position="74"/>
        <end position="86"/>
    </location>
</feature>
<sequence length="138" mass="14297">MEQPAVGDVAPGPPASSFQARLWRNLQLGKSRRSAGRSAAGTPGFTGFRRKRQALDRVFSSSQPNLCCSGADSLPASAPCSSPSLAKEPPAGAKDGQHASCSAHGAHQLSHQKSSSLPGTDCLEQLLVSDMVKSMLPA</sequence>
<evidence type="ECO:0000256" key="1">
    <source>
        <dbReference type="SAM" id="MobiDB-lite"/>
    </source>
</evidence>
<reference evidence="2" key="1">
    <citation type="submission" date="2025-08" db="UniProtKB">
        <authorList>
            <consortium name="Ensembl"/>
        </authorList>
    </citation>
    <scope>IDENTIFICATION</scope>
</reference>
<dbReference type="Ensembl" id="ENSLLET00000007118.1">
    <property type="protein sequence ID" value="ENSLLEP00000006838.1"/>
    <property type="gene ID" value="ENSLLEG00000004305.1"/>
</dbReference>
<evidence type="ECO:0000313" key="2">
    <source>
        <dbReference type="Ensembl" id="ENSLLEP00000006838.1"/>
    </source>
</evidence>
<reference evidence="2" key="2">
    <citation type="submission" date="2025-09" db="UniProtKB">
        <authorList>
            <consortium name="Ensembl"/>
        </authorList>
    </citation>
    <scope>IDENTIFICATION</scope>
</reference>
<name>A0A8C5M521_9ANUR</name>
<dbReference type="OrthoDB" id="9428024at2759"/>
<organism evidence="2 3">
    <name type="scientific">Leptobrachium leishanense</name>
    <name type="common">Leishan spiny toad</name>
    <dbReference type="NCBI Taxonomy" id="445787"/>
    <lineage>
        <taxon>Eukaryota</taxon>
        <taxon>Metazoa</taxon>
        <taxon>Chordata</taxon>
        <taxon>Craniata</taxon>
        <taxon>Vertebrata</taxon>
        <taxon>Euteleostomi</taxon>
        <taxon>Amphibia</taxon>
        <taxon>Batrachia</taxon>
        <taxon>Anura</taxon>
        <taxon>Pelobatoidea</taxon>
        <taxon>Megophryidae</taxon>
        <taxon>Leptobrachium</taxon>
    </lineage>
</organism>
<dbReference type="Proteomes" id="UP000694569">
    <property type="component" value="Unplaced"/>
</dbReference>
<dbReference type="GeneTree" id="ENSGT00660000097118"/>
<evidence type="ECO:0000313" key="3">
    <source>
        <dbReference type="Proteomes" id="UP000694569"/>
    </source>
</evidence>
<protein>
    <submittedName>
        <fullName evidence="2">Uncharacterized protein</fullName>
    </submittedName>
</protein>
<feature type="region of interest" description="Disordered" evidence="1">
    <location>
        <begin position="29"/>
        <end position="48"/>
    </location>
</feature>
<feature type="region of interest" description="Disordered" evidence="1">
    <location>
        <begin position="74"/>
        <end position="117"/>
    </location>
</feature>
<dbReference type="AlphaFoldDB" id="A0A8C5M521"/>
<keyword evidence="3" id="KW-1185">Reference proteome</keyword>
<accession>A0A8C5M521</accession>
<proteinExistence type="predicted"/>